<feature type="compositionally biased region" description="Pro residues" evidence="1">
    <location>
        <begin position="148"/>
        <end position="159"/>
    </location>
</feature>
<keyword evidence="4" id="KW-1185">Reference proteome</keyword>
<dbReference type="EMBL" id="JAECZO010000062">
    <property type="protein sequence ID" value="KAK7195820.1"/>
    <property type="molecule type" value="Genomic_DNA"/>
</dbReference>
<name>A0AAW0ENU2_9TRYP</name>
<dbReference type="GO" id="GO:0003723">
    <property type="term" value="F:RNA binding"/>
    <property type="evidence" value="ECO:0007669"/>
    <property type="project" value="InterPro"/>
</dbReference>
<dbReference type="InterPro" id="IPR035979">
    <property type="entry name" value="RBD_domain_sf"/>
</dbReference>
<dbReference type="InterPro" id="IPR012677">
    <property type="entry name" value="Nucleotide-bd_a/b_plait_sf"/>
</dbReference>
<evidence type="ECO:0000313" key="3">
    <source>
        <dbReference type="EMBL" id="KAK7195820.1"/>
    </source>
</evidence>
<dbReference type="SUPFAM" id="SSF54928">
    <property type="entry name" value="RNA-binding domain, RBD"/>
    <property type="match status" value="1"/>
</dbReference>
<dbReference type="Gene3D" id="3.30.70.330">
    <property type="match status" value="1"/>
</dbReference>
<reference evidence="3 4" key="1">
    <citation type="journal article" date="2021" name="MBio">
        <title>A New Model Trypanosomatid, Novymonas esmeraldas: Genomic Perception of Its 'Candidatus Pandoraea novymonadis' Endosymbiont.</title>
        <authorList>
            <person name="Zakharova A."/>
            <person name="Saura A."/>
            <person name="Butenko A."/>
            <person name="Podesvova L."/>
            <person name="Warmusova S."/>
            <person name="Kostygov A.Y."/>
            <person name="Nenarokova A."/>
            <person name="Lukes J."/>
            <person name="Opperdoes F.R."/>
            <person name="Yurchenko V."/>
        </authorList>
    </citation>
    <scope>NUCLEOTIDE SEQUENCE [LARGE SCALE GENOMIC DNA]</scope>
    <source>
        <strain evidence="3 4">E262AT.01</strain>
    </source>
</reference>
<dbReference type="SMART" id="SM00360">
    <property type="entry name" value="RRM"/>
    <property type="match status" value="1"/>
</dbReference>
<dbReference type="AlphaFoldDB" id="A0AAW0ENU2"/>
<feature type="compositionally biased region" description="Low complexity" evidence="1">
    <location>
        <begin position="431"/>
        <end position="457"/>
    </location>
</feature>
<sequence length="582" mass="61971">MDAPARELAACDLQNYQLARQLHILPQLYDVFVSNAACCPLFYDSLPPAARRLARLVLLSLHRSFGARVVPAARRYLLDSLQLIVSFLSFPEHPADREGCRSSLLTVAPSIQSVPNTPKPVTLTSPAGVAASAPAYELPASRTADGAPPGPTSIPPSPASRPATQPAAPAVATAGLPSIMTKPMFFVRPTAVAAATGAAPQFGSTTTHLYVRMVHPHLLNEESLNPFFGRYGQVDVVPLQRTPLQQYVPHVGDAVAAALQHLFPSAEVGDTIYVQDFIIAVDSHQNALQALRRAYYKELVCIALHDTTVDCGGGSSSNNTHCVADVDRWMRHHPFVWRMRADPRSVAKEKAAAAAAAAVASEEDAAAAAAHQRRKRARARKRRHARRVKRRSVLGIAAGDTSTSSTDEDGSDKDGATTTGAGDTRHRGARSNRSSSSSSSSSISGSSSSSSSSTGSDGDAGGDGLAGFVPDVLLDGFPYWTTEDQLKVLLQEHGTVVELRLSVDDLTGAFAGCVLVRMSTAAEALALSRALHNFHYRGFPLLSGVVNERLAVVALEDGAEVRLPSPPEHAMFNVALHDRVWV</sequence>
<protein>
    <submittedName>
        <fullName evidence="3">RNA-binding, protein</fullName>
    </submittedName>
</protein>
<feature type="region of interest" description="Disordered" evidence="1">
    <location>
        <begin position="140"/>
        <end position="170"/>
    </location>
</feature>
<accession>A0AAW0ENU2</accession>
<dbReference type="InterPro" id="IPR000504">
    <property type="entry name" value="RRM_dom"/>
</dbReference>
<evidence type="ECO:0000313" key="4">
    <source>
        <dbReference type="Proteomes" id="UP001430356"/>
    </source>
</evidence>
<gene>
    <name evidence="3" type="ORF">NESM_000513100</name>
</gene>
<feature type="domain" description="RRM" evidence="2">
    <location>
        <begin position="471"/>
        <end position="544"/>
    </location>
</feature>
<evidence type="ECO:0000259" key="2">
    <source>
        <dbReference type="SMART" id="SM00360"/>
    </source>
</evidence>
<dbReference type="Proteomes" id="UP001430356">
    <property type="component" value="Unassembled WGS sequence"/>
</dbReference>
<feature type="compositionally biased region" description="Low complexity" evidence="1">
    <location>
        <begin position="160"/>
        <end position="170"/>
    </location>
</feature>
<organism evidence="3 4">
    <name type="scientific">Novymonas esmeraldas</name>
    <dbReference type="NCBI Taxonomy" id="1808958"/>
    <lineage>
        <taxon>Eukaryota</taxon>
        <taxon>Discoba</taxon>
        <taxon>Euglenozoa</taxon>
        <taxon>Kinetoplastea</taxon>
        <taxon>Metakinetoplastina</taxon>
        <taxon>Trypanosomatida</taxon>
        <taxon>Trypanosomatidae</taxon>
        <taxon>Novymonas</taxon>
    </lineage>
</organism>
<comment type="caution">
    <text evidence="3">The sequence shown here is derived from an EMBL/GenBank/DDBJ whole genome shotgun (WGS) entry which is preliminary data.</text>
</comment>
<proteinExistence type="predicted"/>
<feature type="region of interest" description="Disordered" evidence="1">
    <location>
        <begin position="366"/>
        <end position="461"/>
    </location>
</feature>
<dbReference type="Pfam" id="PF00076">
    <property type="entry name" value="RRM_1"/>
    <property type="match status" value="1"/>
</dbReference>
<evidence type="ECO:0000256" key="1">
    <source>
        <dbReference type="SAM" id="MobiDB-lite"/>
    </source>
</evidence>
<dbReference type="CDD" id="cd00590">
    <property type="entry name" value="RRM_SF"/>
    <property type="match status" value="1"/>
</dbReference>
<feature type="compositionally biased region" description="Basic residues" evidence="1">
    <location>
        <begin position="371"/>
        <end position="392"/>
    </location>
</feature>